<sequence length="177" mass="20003">MKGVVNPSAQDSKRLCLCDDEARAHSPQPPTLEDHGLRSSLPLKGPPLTVMAHSPQPPTLGYLHCRIDDYGGGKFTKKRKILVADDDALKKEIRIERRDEYGRIMILKEAFRALSHKLHGKGPGKRAQEKRKKLHEEESRSKQSQFNTDKPSLFMGRMLELQAQSNKPYIILHSGNS</sequence>
<evidence type="ECO:0000313" key="5">
    <source>
        <dbReference type="EMBL" id="GFY88925.1"/>
    </source>
</evidence>
<proteinExistence type="inferred from homology"/>
<reference evidence="5 6" key="1">
    <citation type="submission" date="2019-07" db="EMBL/GenBank/DDBJ databases">
        <title>De Novo Assembly of kiwifruit Actinidia rufa.</title>
        <authorList>
            <person name="Sugita-Konishi S."/>
            <person name="Sato K."/>
            <person name="Mori E."/>
            <person name="Abe Y."/>
            <person name="Kisaki G."/>
            <person name="Hamano K."/>
            <person name="Suezawa K."/>
            <person name="Otani M."/>
            <person name="Fukuda T."/>
            <person name="Manabe T."/>
            <person name="Gomi K."/>
            <person name="Tabuchi M."/>
            <person name="Akimitsu K."/>
            <person name="Kataoka I."/>
        </authorList>
    </citation>
    <scope>NUCLEOTIDE SEQUENCE [LARGE SCALE GENOMIC DNA]</scope>
    <source>
        <strain evidence="6">cv. Fuchu</strain>
    </source>
</reference>
<dbReference type="Proteomes" id="UP000585474">
    <property type="component" value="Unassembled WGS sequence"/>
</dbReference>
<name>A0A7J0ER17_9ERIC</name>
<dbReference type="GO" id="GO:0000481">
    <property type="term" value="P:maturation of 5S rRNA"/>
    <property type="evidence" value="ECO:0007669"/>
    <property type="project" value="TreeGrafter"/>
</dbReference>
<evidence type="ECO:0000256" key="3">
    <source>
        <dbReference type="ARBA" id="ARBA00023242"/>
    </source>
</evidence>
<gene>
    <name evidence="5" type="ORF">Acr_06g0008650</name>
</gene>
<keyword evidence="6" id="KW-1185">Reference proteome</keyword>
<feature type="region of interest" description="Disordered" evidence="4">
    <location>
        <begin position="117"/>
        <end position="152"/>
    </location>
</feature>
<dbReference type="AlphaFoldDB" id="A0A7J0ER17"/>
<dbReference type="Pfam" id="PF03343">
    <property type="entry name" value="SART-1"/>
    <property type="match status" value="1"/>
</dbReference>
<organism evidence="5 6">
    <name type="scientific">Actinidia rufa</name>
    <dbReference type="NCBI Taxonomy" id="165716"/>
    <lineage>
        <taxon>Eukaryota</taxon>
        <taxon>Viridiplantae</taxon>
        <taxon>Streptophyta</taxon>
        <taxon>Embryophyta</taxon>
        <taxon>Tracheophyta</taxon>
        <taxon>Spermatophyta</taxon>
        <taxon>Magnoliopsida</taxon>
        <taxon>eudicotyledons</taxon>
        <taxon>Gunneridae</taxon>
        <taxon>Pentapetalae</taxon>
        <taxon>asterids</taxon>
        <taxon>Ericales</taxon>
        <taxon>Actinidiaceae</taxon>
        <taxon>Actinidia</taxon>
    </lineage>
</organism>
<dbReference type="GO" id="GO:0046540">
    <property type="term" value="C:U4/U6 x U5 tri-snRNP complex"/>
    <property type="evidence" value="ECO:0007669"/>
    <property type="project" value="TreeGrafter"/>
</dbReference>
<comment type="caution">
    <text evidence="5">The sequence shown here is derived from an EMBL/GenBank/DDBJ whole genome shotgun (WGS) entry which is preliminary data.</text>
</comment>
<dbReference type="PANTHER" id="PTHR14152:SF5">
    <property type="entry name" value="U4_U6.U5 TRI-SNRNP-ASSOCIATED PROTEIN 1"/>
    <property type="match status" value="1"/>
</dbReference>
<comment type="subcellular location">
    <subcellularLocation>
        <location evidence="1">Nucleus</location>
    </subcellularLocation>
</comment>
<dbReference type="PANTHER" id="PTHR14152">
    <property type="entry name" value="SQUAMOUS CELL CARCINOMA ANTIGEN RECOGNISED BY CYTOTOXIC T LYMPHOCYTES"/>
    <property type="match status" value="1"/>
</dbReference>
<comment type="similarity">
    <text evidence="2">Belongs to the SNU66/SART1 family.</text>
</comment>
<dbReference type="GO" id="GO:0045292">
    <property type="term" value="P:mRNA cis splicing, via spliceosome"/>
    <property type="evidence" value="ECO:0007669"/>
    <property type="project" value="TreeGrafter"/>
</dbReference>
<dbReference type="EMBL" id="BJWL01000006">
    <property type="protein sequence ID" value="GFY88925.1"/>
    <property type="molecule type" value="Genomic_DNA"/>
</dbReference>
<feature type="compositionally biased region" description="Basic residues" evidence="4">
    <location>
        <begin position="117"/>
        <end position="133"/>
    </location>
</feature>
<evidence type="ECO:0000313" key="6">
    <source>
        <dbReference type="Proteomes" id="UP000585474"/>
    </source>
</evidence>
<dbReference type="OrthoDB" id="5583at2759"/>
<keyword evidence="3" id="KW-0539">Nucleus</keyword>
<evidence type="ECO:0000256" key="4">
    <source>
        <dbReference type="SAM" id="MobiDB-lite"/>
    </source>
</evidence>
<protein>
    <submittedName>
        <fullName evidence="5">Uncharacterized protein</fullName>
    </submittedName>
</protein>
<evidence type="ECO:0000256" key="1">
    <source>
        <dbReference type="ARBA" id="ARBA00004123"/>
    </source>
</evidence>
<evidence type="ECO:0000256" key="2">
    <source>
        <dbReference type="ARBA" id="ARBA00006076"/>
    </source>
</evidence>
<accession>A0A7J0ER17</accession>
<dbReference type="InterPro" id="IPR005011">
    <property type="entry name" value="SNU66/SART1"/>
</dbReference>